<feature type="domain" description="DUF6927" evidence="1">
    <location>
        <begin position="108"/>
        <end position="178"/>
    </location>
</feature>
<organism evidence="2 3">
    <name type="scientific">Novosphingobium soli</name>
    <dbReference type="NCBI Taxonomy" id="574956"/>
    <lineage>
        <taxon>Bacteria</taxon>
        <taxon>Pseudomonadati</taxon>
        <taxon>Pseudomonadota</taxon>
        <taxon>Alphaproteobacteria</taxon>
        <taxon>Sphingomonadales</taxon>
        <taxon>Sphingomonadaceae</taxon>
        <taxon>Novosphingobium</taxon>
    </lineage>
</organism>
<evidence type="ECO:0000313" key="3">
    <source>
        <dbReference type="Proteomes" id="UP001589798"/>
    </source>
</evidence>
<dbReference type="RefSeq" id="WP_379487787.1">
    <property type="nucleotide sequence ID" value="NZ_JBHLWK010000014.1"/>
</dbReference>
<evidence type="ECO:0000313" key="2">
    <source>
        <dbReference type="EMBL" id="MFC0205027.1"/>
    </source>
</evidence>
<name>A0ABV6CWX5_9SPHN</name>
<dbReference type="EMBL" id="JBHLWK010000014">
    <property type="protein sequence ID" value="MFC0205027.1"/>
    <property type="molecule type" value="Genomic_DNA"/>
</dbReference>
<evidence type="ECO:0000259" key="1">
    <source>
        <dbReference type="Pfam" id="PF21992"/>
    </source>
</evidence>
<keyword evidence="3" id="KW-1185">Reference proteome</keyword>
<protein>
    <submittedName>
        <fullName evidence="2">DUF6927 domain-containing protein</fullName>
    </submittedName>
</protein>
<accession>A0ABV6CWX5</accession>
<reference evidence="2 3" key="1">
    <citation type="submission" date="2024-09" db="EMBL/GenBank/DDBJ databases">
        <authorList>
            <person name="Sun Q."/>
            <person name="Mori K."/>
        </authorList>
    </citation>
    <scope>NUCLEOTIDE SEQUENCE [LARGE SCALE GENOMIC DNA]</scope>
    <source>
        <strain evidence="2 3">CCM 7706</strain>
    </source>
</reference>
<dbReference type="Proteomes" id="UP001589798">
    <property type="component" value="Unassembled WGS sequence"/>
</dbReference>
<gene>
    <name evidence="2" type="ORF">ACFFJC_12180</name>
</gene>
<proteinExistence type="predicted"/>
<dbReference type="Pfam" id="PF21992">
    <property type="entry name" value="DUF6927"/>
    <property type="match status" value="1"/>
</dbReference>
<dbReference type="InterPro" id="IPR053845">
    <property type="entry name" value="DUF6927"/>
</dbReference>
<sequence>MPLASMGGHTTPKQYLDAQFNYERTACDEHPAYGYRVLDSACPGNRVYYAAVQRSEAGIVGDVHAVICLVRWNPRAADDAFAYKDMDETMGPVEAECPLRILELLSSTRNPHALDWRRRCHKALQRRKRVLPDGALIRFPSPLAFSDNTRHELMRVSRQGRRIVLTRADGGGRYHVRNLLDHPFEIVRERKIAPTRFT</sequence>
<comment type="caution">
    <text evidence="2">The sequence shown here is derived from an EMBL/GenBank/DDBJ whole genome shotgun (WGS) entry which is preliminary data.</text>
</comment>